<comment type="pathway">
    <text evidence="1">Carbohydrate metabolism; tricarboxylic acid cycle; isocitrate from oxaloacetate: step 1/2.</text>
</comment>
<dbReference type="InterPro" id="IPR016143">
    <property type="entry name" value="Citrate_synth-like_sm_a-sub"/>
</dbReference>
<evidence type="ECO:0000256" key="5">
    <source>
        <dbReference type="ARBA" id="ARBA00049288"/>
    </source>
</evidence>
<dbReference type="InterPro" id="IPR036969">
    <property type="entry name" value="Citrate_synthase_sf"/>
</dbReference>
<dbReference type="GO" id="GO:0036440">
    <property type="term" value="F:citrate synthase activity"/>
    <property type="evidence" value="ECO:0007669"/>
    <property type="project" value="UniProtKB-EC"/>
</dbReference>
<accession>A0A4R3LBY2</accession>
<dbReference type="PANTHER" id="PTHR11739">
    <property type="entry name" value="CITRATE SYNTHASE"/>
    <property type="match status" value="1"/>
</dbReference>
<dbReference type="PANTHER" id="PTHR11739:SF4">
    <property type="entry name" value="CITRATE SYNTHASE, PEROXISOMAL"/>
    <property type="match status" value="1"/>
</dbReference>
<dbReference type="InterPro" id="IPR024176">
    <property type="entry name" value="Citrate_synthase_bac-typ"/>
</dbReference>
<feature type="active site" evidence="7">
    <location>
        <position position="256"/>
    </location>
</feature>
<dbReference type="GO" id="GO:0006099">
    <property type="term" value="P:tricarboxylic acid cycle"/>
    <property type="evidence" value="ECO:0007669"/>
    <property type="project" value="UniProtKB-UniPathway"/>
</dbReference>
<dbReference type="SUPFAM" id="SSF48256">
    <property type="entry name" value="Citrate synthase"/>
    <property type="match status" value="1"/>
</dbReference>
<evidence type="ECO:0000256" key="1">
    <source>
        <dbReference type="ARBA" id="ARBA00004751"/>
    </source>
</evidence>
<dbReference type="NCBIfam" id="NF010637">
    <property type="entry name" value="PRK14034.1"/>
    <property type="match status" value="1"/>
</dbReference>
<dbReference type="AlphaFoldDB" id="A0A4R3LBY2"/>
<protein>
    <recommendedName>
        <fullName evidence="6">Citrate synthase</fullName>
    </recommendedName>
</protein>
<comment type="caution">
    <text evidence="9">The sequence shown here is derived from an EMBL/GenBank/DDBJ whole genome shotgun (WGS) entry which is preliminary data.</text>
</comment>
<dbReference type="Gene3D" id="1.10.230.10">
    <property type="entry name" value="Cytochrome P450-Terp, domain 2"/>
    <property type="match status" value="1"/>
</dbReference>
<evidence type="ECO:0000256" key="4">
    <source>
        <dbReference type="ARBA" id="ARBA00022679"/>
    </source>
</evidence>
<evidence type="ECO:0000313" key="10">
    <source>
        <dbReference type="Proteomes" id="UP000294937"/>
    </source>
</evidence>
<dbReference type="Gene3D" id="1.10.580.10">
    <property type="entry name" value="Citrate Synthase, domain 1"/>
    <property type="match status" value="1"/>
</dbReference>
<dbReference type="PIRSF" id="PIRSF001369">
    <property type="entry name" value="Citrate_synth"/>
    <property type="match status" value="1"/>
</dbReference>
<evidence type="ECO:0000256" key="3">
    <source>
        <dbReference type="ARBA" id="ARBA00022532"/>
    </source>
</evidence>
<comment type="catalytic activity">
    <reaction evidence="5">
        <text>oxaloacetate + acetyl-CoA + H2O = citrate + CoA + H(+)</text>
        <dbReference type="Rhea" id="RHEA:16845"/>
        <dbReference type="ChEBI" id="CHEBI:15377"/>
        <dbReference type="ChEBI" id="CHEBI:15378"/>
        <dbReference type="ChEBI" id="CHEBI:16452"/>
        <dbReference type="ChEBI" id="CHEBI:16947"/>
        <dbReference type="ChEBI" id="CHEBI:57287"/>
        <dbReference type="ChEBI" id="CHEBI:57288"/>
        <dbReference type="EC" id="2.3.3.16"/>
    </reaction>
</comment>
<evidence type="ECO:0000256" key="8">
    <source>
        <dbReference type="RuleBase" id="RU003406"/>
    </source>
</evidence>
<keyword evidence="4 6" id="KW-0808">Transferase</keyword>
<feature type="active site" evidence="7">
    <location>
        <position position="307"/>
    </location>
</feature>
<dbReference type="CDD" id="cd06110">
    <property type="entry name" value="BSuCS-II_like"/>
    <property type="match status" value="1"/>
</dbReference>
<keyword evidence="10" id="KW-1185">Reference proteome</keyword>
<evidence type="ECO:0000313" key="9">
    <source>
        <dbReference type="EMBL" id="TCS96745.1"/>
    </source>
</evidence>
<dbReference type="InterPro" id="IPR011278">
    <property type="entry name" value="2-MeCitrate/Citrate_synth_II"/>
</dbReference>
<sequence>MTIAKGLEGVVALTSEISSIVDGVLTYRGYNIDDLANQSSFEEVAFLLWNGRLPVKAELDQLKKELEEHTAIPDALLQQMKAYPKTVHPMSALRTAVSSLALFDEDAENQSEEANRKKAIKLTAKIPTIITAFARIRQGLEPVSPKAGMGFAENFLYMLNGEEPSEVAVKAFDKALVLHADHELNASTFAARVTSGTLSDMYSSITTAIGALKGPLHGGANEQVMATLEEIGSMDHVESYIQQKLDNKEKIMGFGHRVYKDGDPRAKHLREMSRRLGEQKGDTAWYDMSIVIDKLVYDKKGLKPNVDFYSASVYTYLGIPRDLFTPIFAMSRVTGWTAHVLEQYSNNRLIRPRADYVGLTNQSYVPIDQRN</sequence>
<dbReference type="InterPro" id="IPR019810">
    <property type="entry name" value="Citrate_synthase_AS"/>
</dbReference>
<evidence type="ECO:0000256" key="7">
    <source>
        <dbReference type="PIRSR" id="PIRSR001369-1"/>
    </source>
</evidence>
<dbReference type="Pfam" id="PF00285">
    <property type="entry name" value="Citrate_synt"/>
    <property type="match status" value="1"/>
</dbReference>
<dbReference type="InterPro" id="IPR002020">
    <property type="entry name" value="Citrate_synthase"/>
</dbReference>
<comment type="similarity">
    <text evidence="2 6 8">Belongs to the citrate synthase family.</text>
</comment>
<dbReference type="NCBIfam" id="TIGR01800">
    <property type="entry name" value="cit_synth_II"/>
    <property type="match status" value="1"/>
</dbReference>
<dbReference type="OrthoDB" id="9800864at2"/>
<organism evidence="9 10">
    <name type="scientific">Hazenella coriacea</name>
    <dbReference type="NCBI Taxonomy" id="1179467"/>
    <lineage>
        <taxon>Bacteria</taxon>
        <taxon>Bacillati</taxon>
        <taxon>Bacillota</taxon>
        <taxon>Bacilli</taxon>
        <taxon>Bacillales</taxon>
        <taxon>Thermoactinomycetaceae</taxon>
        <taxon>Hazenella</taxon>
    </lineage>
</organism>
<dbReference type="PRINTS" id="PR00143">
    <property type="entry name" value="CITRTSNTHASE"/>
</dbReference>
<dbReference type="GO" id="GO:0005829">
    <property type="term" value="C:cytosol"/>
    <property type="evidence" value="ECO:0007669"/>
    <property type="project" value="TreeGrafter"/>
</dbReference>
<dbReference type="GO" id="GO:0005975">
    <property type="term" value="P:carbohydrate metabolic process"/>
    <property type="evidence" value="ECO:0007669"/>
    <property type="project" value="TreeGrafter"/>
</dbReference>
<gene>
    <name evidence="9" type="ORF">EDD58_101386</name>
</gene>
<dbReference type="PROSITE" id="PS00480">
    <property type="entry name" value="CITRATE_SYNTHASE"/>
    <property type="match status" value="1"/>
</dbReference>
<dbReference type="FunFam" id="1.10.230.10:FF:000003">
    <property type="entry name" value="Citrate synthase"/>
    <property type="match status" value="1"/>
</dbReference>
<evidence type="ECO:0000256" key="6">
    <source>
        <dbReference type="PIRNR" id="PIRNR001369"/>
    </source>
</evidence>
<evidence type="ECO:0000256" key="2">
    <source>
        <dbReference type="ARBA" id="ARBA00010566"/>
    </source>
</evidence>
<reference evidence="9 10" key="1">
    <citation type="submission" date="2019-03" db="EMBL/GenBank/DDBJ databases">
        <title>Genomic Encyclopedia of Type Strains, Phase IV (KMG-IV): sequencing the most valuable type-strain genomes for metagenomic binning, comparative biology and taxonomic classification.</title>
        <authorList>
            <person name="Goeker M."/>
        </authorList>
    </citation>
    <scope>NUCLEOTIDE SEQUENCE [LARGE SCALE GENOMIC DNA]</scope>
    <source>
        <strain evidence="9 10">DSM 45707</strain>
    </source>
</reference>
<dbReference type="EMBL" id="SMAG01000001">
    <property type="protein sequence ID" value="TCS96745.1"/>
    <property type="molecule type" value="Genomic_DNA"/>
</dbReference>
<proteinExistence type="inferred from homology"/>
<dbReference type="NCBIfam" id="NF010638">
    <property type="entry name" value="PRK14035.1"/>
    <property type="match status" value="1"/>
</dbReference>
<keyword evidence="3" id="KW-0816">Tricarboxylic acid cycle</keyword>
<dbReference type="InterPro" id="IPR016142">
    <property type="entry name" value="Citrate_synth-like_lrg_a-sub"/>
</dbReference>
<dbReference type="Proteomes" id="UP000294937">
    <property type="component" value="Unassembled WGS sequence"/>
</dbReference>
<name>A0A4R3LBY2_9BACL</name>
<dbReference type="RefSeq" id="WP_131923134.1">
    <property type="nucleotide sequence ID" value="NZ_SMAG01000001.1"/>
</dbReference>
<dbReference type="UniPathway" id="UPA00223"/>